<dbReference type="EMBL" id="JAFGIX010000030">
    <property type="protein sequence ID" value="MBN1572839.1"/>
    <property type="molecule type" value="Genomic_DNA"/>
</dbReference>
<dbReference type="NCBIfam" id="TIGR01488">
    <property type="entry name" value="HAD-SF-IB"/>
    <property type="match status" value="1"/>
</dbReference>
<evidence type="ECO:0000256" key="4">
    <source>
        <dbReference type="ARBA" id="ARBA00022605"/>
    </source>
</evidence>
<evidence type="ECO:0000256" key="10">
    <source>
        <dbReference type="ARBA" id="ARBA00048523"/>
    </source>
</evidence>
<evidence type="ECO:0000313" key="12">
    <source>
        <dbReference type="Proteomes" id="UP000809273"/>
    </source>
</evidence>
<evidence type="ECO:0000256" key="2">
    <source>
        <dbReference type="ARBA" id="ARBA00005135"/>
    </source>
</evidence>
<dbReference type="SUPFAM" id="SSF56784">
    <property type="entry name" value="HAD-like"/>
    <property type="match status" value="1"/>
</dbReference>
<comment type="pathway">
    <text evidence="2">Amino-acid biosynthesis; L-serine biosynthesis; L-serine from 3-phospho-D-glycerate: step 3/3.</text>
</comment>
<organism evidence="11 12">
    <name type="scientific">Candidatus Zymogenus saltonus</name>
    <dbReference type="NCBI Taxonomy" id="2844893"/>
    <lineage>
        <taxon>Bacteria</taxon>
        <taxon>Deltaproteobacteria</taxon>
        <taxon>Candidatus Zymogenia</taxon>
        <taxon>Candidatus Zymogeniales</taxon>
        <taxon>Candidatus Zymogenaceae</taxon>
        <taxon>Candidatus Zymogenus</taxon>
    </lineage>
</organism>
<keyword evidence="8" id="KW-0718">Serine biosynthesis</keyword>
<comment type="catalytic activity">
    <reaction evidence="10">
        <text>O-phospho-D-serine + H2O = D-serine + phosphate</text>
        <dbReference type="Rhea" id="RHEA:24873"/>
        <dbReference type="ChEBI" id="CHEBI:15377"/>
        <dbReference type="ChEBI" id="CHEBI:35247"/>
        <dbReference type="ChEBI" id="CHEBI:43474"/>
        <dbReference type="ChEBI" id="CHEBI:58680"/>
        <dbReference type="EC" id="3.1.3.3"/>
    </reaction>
</comment>
<dbReference type="Pfam" id="PF12710">
    <property type="entry name" value="HAD"/>
    <property type="match status" value="1"/>
</dbReference>
<dbReference type="GO" id="GO:0005737">
    <property type="term" value="C:cytoplasm"/>
    <property type="evidence" value="ECO:0007669"/>
    <property type="project" value="TreeGrafter"/>
</dbReference>
<reference evidence="11" key="1">
    <citation type="journal article" date="2021" name="Environ. Microbiol.">
        <title>Genomic characterization of three novel Desulfobacterota classes expand the metabolic and phylogenetic diversity of the phylum.</title>
        <authorList>
            <person name="Murphy C.L."/>
            <person name="Biggerstaff J."/>
            <person name="Eichhorn A."/>
            <person name="Ewing E."/>
            <person name="Shahan R."/>
            <person name="Soriano D."/>
            <person name="Stewart S."/>
            <person name="VanMol K."/>
            <person name="Walker R."/>
            <person name="Walters P."/>
            <person name="Elshahed M.S."/>
            <person name="Youssef N.H."/>
        </authorList>
    </citation>
    <scope>NUCLEOTIDE SEQUENCE</scope>
    <source>
        <strain evidence="11">Zod_Metabat.24</strain>
    </source>
</reference>
<evidence type="ECO:0000256" key="1">
    <source>
        <dbReference type="ARBA" id="ARBA00001946"/>
    </source>
</evidence>
<dbReference type="InterPro" id="IPR050582">
    <property type="entry name" value="HAD-like_SerB"/>
</dbReference>
<proteinExistence type="predicted"/>
<evidence type="ECO:0000256" key="5">
    <source>
        <dbReference type="ARBA" id="ARBA00022723"/>
    </source>
</evidence>
<evidence type="ECO:0000256" key="7">
    <source>
        <dbReference type="ARBA" id="ARBA00022842"/>
    </source>
</evidence>
<evidence type="ECO:0000313" key="11">
    <source>
        <dbReference type="EMBL" id="MBN1572839.1"/>
    </source>
</evidence>
<evidence type="ECO:0000256" key="3">
    <source>
        <dbReference type="ARBA" id="ARBA00012640"/>
    </source>
</evidence>
<keyword evidence="7" id="KW-0460">Magnesium</keyword>
<dbReference type="GO" id="GO:0006564">
    <property type="term" value="P:L-serine biosynthetic process"/>
    <property type="evidence" value="ECO:0007669"/>
    <property type="project" value="UniProtKB-KW"/>
</dbReference>
<dbReference type="InterPro" id="IPR023214">
    <property type="entry name" value="HAD_sf"/>
</dbReference>
<dbReference type="Proteomes" id="UP000809273">
    <property type="component" value="Unassembled WGS sequence"/>
</dbReference>
<comment type="caution">
    <text evidence="11">The sequence shown here is derived from an EMBL/GenBank/DDBJ whole genome shotgun (WGS) entry which is preliminary data.</text>
</comment>
<evidence type="ECO:0000256" key="8">
    <source>
        <dbReference type="ARBA" id="ARBA00023299"/>
    </source>
</evidence>
<reference evidence="11" key="2">
    <citation type="submission" date="2021-01" db="EMBL/GenBank/DDBJ databases">
        <authorList>
            <person name="Hahn C.R."/>
            <person name="Youssef N.H."/>
            <person name="Elshahed M."/>
        </authorList>
    </citation>
    <scope>NUCLEOTIDE SEQUENCE</scope>
    <source>
        <strain evidence="11">Zod_Metabat.24</strain>
    </source>
</reference>
<accession>A0A9D8PN72</accession>
<comment type="catalytic activity">
    <reaction evidence="9">
        <text>O-phospho-L-serine + H2O = L-serine + phosphate</text>
        <dbReference type="Rhea" id="RHEA:21208"/>
        <dbReference type="ChEBI" id="CHEBI:15377"/>
        <dbReference type="ChEBI" id="CHEBI:33384"/>
        <dbReference type="ChEBI" id="CHEBI:43474"/>
        <dbReference type="ChEBI" id="CHEBI:57524"/>
        <dbReference type="EC" id="3.1.3.3"/>
    </reaction>
</comment>
<dbReference type="GO" id="GO:0000287">
    <property type="term" value="F:magnesium ion binding"/>
    <property type="evidence" value="ECO:0007669"/>
    <property type="project" value="TreeGrafter"/>
</dbReference>
<sequence length="214" mass="22978">MRYKAVALDVCGVLTTEKSVWQYIHERLGLWAGNAEKFQEDFFAGLISYREFCERDALLWAGIRAARMEEMVMELPYRDGIGELFDRIGASGLVAGLISTGLTLLTDRIAGDFGVDFSVANRLVLEDGVFTGGVEIAVGHDEKGTALVRFADSMGIDPAEVIAVGDGPSDIPMFVEAGFSVGFGNVSEDVAAASDLVIGESLFELSEIIGKLSP</sequence>
<dbReference type="PANTHER" id="PTHR43344:SF2">
    <property type="entry name" value="PHOSPHOSERINE PHOSPHATASE"/>
    <property type="match status" value="1"/>
</dbReference>
<comment type="cofactor">
    <cofactor evidence="1">
        <name>Mg(2+)</name>
        <dbReference type="ChEBI" id="CHEBI:18420"/>
    </cofactor>
</comment>
<keyword evidence="5" id="KW-0479">Metal-binding</keyword>
<gene>
    <name evidence="11" type="ORF">JW984_06535</name>
</gene>
<dbReference type="InterPro" id="IPR036412">
    <property type="entry name" value="HAD-like_sf"/>
</dbReference>
<dbReference type="Gene3D" id="3.40.50.1000">
    <property type="entry name" value="HAD superfamily/HAD-like"/>
    <property type="match status" value="1"/>
</dbReference>
<protein>
    <recommendedName>
        <fullName evidence="3">phosphoserine phosphatase</fullName>
        <ecNumber evidence="3">3.1.3.3</ecNumber>
    </recommendedName>
</protein>
<evidence type="ECO:0000256" key="6">
    <source>
        <dbReference type="ARBA" id="ARBA00022801"/>
    </source>
</evidence>
<dbReference type="EC" id="3.1.3.3" evidence="3"/>
<dbReference type="AlphaFoldDB" id="A0A9D8PN72"/>
<name>A0A9D8PN72_9DELT</name>
<keyword evidence="6" id="KW-0378">Hydrolase</keyword>
<dbReference type="GO" id="GO:0036424">
    <property type="term" value="F:L-phosphoserine phosphatase activity"/>
    <property type="evidence" value="ECO:0007669"/>
    <property type="project" value="TreeGrafter"/>
</dbReference>
<dbReference type="PANTHER" id="PTHR43344">
    <property type="entry name" value="PHOSPHOSERINE PHOSPHATASE"/>
    <property type="match status" value="1"/>
</dbReference>
<evidence type="ECO:0000256" key="9">
    <source>
        <dbReference type="ARBA" id="ARBA00048138"/>
    </source>
</evidence>
<keyword evidence="4" id="KW-0028">Amino-acid biosynthesis</keyword>